<dbReference type="Pfam" id="PF06767">
    <property type="entry name" value="Sif"/>
    <property type="match status" value="1"/>
</dbReference>
<reference evidence="1" key="1">
    <citation type="journal article" date="2018" name="Genome Biol.">
        <title>SKESA: strategic k-mer extension for scrupulous assemblies.</title>
        <authorList>
            <person name="Souvorov A."/>
            <person name="Agarwala R."/>
            <person name="Lipman D.J."/>
        </authorList>
    </citation>
    <scope>NUCLEOTIDE SEQUENCE</scope>
    <source>
        <strain evidence="1">Salmonella enterica</strain>
    </source>
</reference>
<accession>A0A739MVN3</accession>
<protein>
    <submittedName>
        <fullName evidence="1">SPI-2 type III secretion system effector SifB</fullName>
    </submittedName>
</protein>
<comment type="caution">
    <text evidence="1">The sequence shown here is derived from an EMBL/GenBank/DDBJ whole genome shotgun (WGS) entry which is preliminary data.</text>
</comment>
<reference evidence="1" key="2">
    <citation type="submission" date="2018-07" db="EMBL/GenBank/DDBJ databases">
        <authorList>
            <consortium name="NCBI Pathogen Detection Project"/>
        </authorList>
    </citation>
    <scope>NUCLEOTIDE SEQUENCE</scope>
    <source>
        <strain evidence="1">Salmonella enterica</strain>
    </source>
</reference>
<sequence>VCEPLCCLFPERLQLSLSGGITFPVDLKNIEETLIAMAEKGNLCDWKEQERKAAISSRINLGIAQAGVTAIDDAIKNKIAAKVIENTNLKNAAFEPNYAQSSVTQIVYSCLFKNEILMNMLEESSSHGLLCLNELTEYVALQVHNSLFSEDLSSLVETTKNEAHYQS</sequence>
<dbReference type="AlphaFoldDB" id="A0A739MVN3"/>
<dbReference type="InterPro" id="IPR010637">
    <property type="entry name" value="Sif"/>
</dbReference>
<dbReference type="Gene3D" id="1.10.4120.20">
    <property type="match status" value="1"/>
</dbReference>
<name>A0A739MVN3_SALEB</name>
<organism evidence="1">
    <name type="scientific">Salmonella enterica subsp. enterica serovar Java</name>
    <dbReference type="NCBI Taxonomy" id="224729"/>
    <lineage>
        <taxon>Bacteria</taxon>
        <taxon>Pseudomonadati</taxon>
        <taxon>Pseudomonadota</taxon>
        <taxon>Gammaproteobacteria</taxon>
        <taxon>Enterobacterales</taxon>
        <taxon>Enterobacteriaceae</taxon>
        <taxon>Salmonella</taxon>
    </lineage>
</organism>
<feature type="non-terminal residue" evidence="1">
    <location>
        <position position="1"/>
    </location>
</feature>
<proteinExistence type="predicted"/>
<dbReference type="EMBL" id="DAATQI010000261">
    <property type="protein sequence ID" value="HAE9599859.1"/>
    <property type="molecule type" value="Genomic_DNA"/>
</dbReference>
<evidence type="ECO:0000313" key="1">
    <source>
        <dbReference type="EMBL" id="HAE9599859.1"/>
    </source>
</evidence>
<gene>
    <name evidence="1" type="primary">sifB</name>
    <name evidence="1" type="ORF">G4X19_004720</name>
</gene>